<name>A0A502GCR0_9PROT</name>
<dbReference type="AlphaFoldDB" id="A0A502GCR0"/>
<evidence type="ECO:0000313" key="1">
    <source>
        <dbReference type="EMBL" id="TPG59531.1"/>
    </source>
</evidence>
<proteinExistence type="predicted"/>
<dbReference type="EMBL" id="RCZP01000003">
    <property type="protein sequence ID" value="TPG59531.1"/>
    <property type="molecule type" value="Genomic_DNA"/>
</dbReference>
<protein>
    <submittedName>
        <fullName evidence="1">DUF2336 domain-containing protein</fullName>
    </submittedName>
</protein>
<accession>A0A502GCR0</accession>
<evidence type="ECO:0000313" key="2">
    <source>
        <dbReference type="Proteomes" id="UP000317078"/>
    </source>
</evidence>
<dbReference type="PROSITE" id="PS50077">
    <property type="entry name" value="HEAT_REPEAT"/>
    <property type="match status" value="1"/>
</dbReference>
<dbReference type="Proteomes" id="UP000317078">
    <property type="component" value="Unassembled WGS sequence"/>
</dbReference>
<gene>
    <name evidence="1" type="ORF">EAH89_04620</name>
</gene>
<dbReference type="InterPro" id="IPR019285">
    <property type="entry name" value="DUF2336"/>
</dbReference>
<reference evidence="1 2" key="1">
    <citation type="journal article" date="2019" name="Environ. Microbiol.">
        <title>Species interactions and distinct microbial communities in high Arctic permafrost affected cryosols are associated with the CH4 and CO2 gas fluxes.</title>
        <authorList>
            <person name="Altshuler I."/>
            <person name="Hamel J."/>
            <person name="Turney S."/>
            <person name="Magnuson E."/>
            <person name="Levesque R."/>
            <person name="Greer C."/>
            <person name="Whyte L.G."/>
        </authorList>
    </citation>
    <scope>NUCLEOTIDE SEQUENCE [LARGE SCALE GENOMIC DNA]</scope>
    <source>
        <strain evidence="1 2">S9.3B</strain>
    </source>
</reference>
<dbReference type="InterPro" id="IPR021133">
    <property type="entry name" value="HEAT_type_2"/>
</dbReference>
<dbReference type="Pfam" id="PF10098">
    <property type="entry name" value="DUF2336"/>
    <property type="match status" value="1"/>
</dbReference>
<organism evidence="1 2">
    <name type="scientific">Muricoccus nepalensis</name>
    <dbReference type="NCBI Taxonomy" id="1854500"/>
    <lineage>
        <taxon>Bacteria</taxon>
        <taxon>Pseudomonadati</taxon>
        <taxon>Pseudomonadota</taxon>
        <taxon>Alphaproteobacteria</taxon>
        <taxon>Acetobacterales</taxon>
        <taxon>Roseomonadaceae</taxon>
        <taxon>Muricoccus</taxon>
    </lineage>
</organism>
<comment type="caution">
    <text evidence="1">The sequence shown here is derived from an EMBL/GenBank/DDBJ whole genome shotgun (WGS) entry which is preliminary data.</text>
</comment>
<sequence>MLFFLANDPATSVRAAIAANAATPALADQLLARDTETGVRRVLARKLAALAPLLDPEATERHRRIHWETLLQLVQDVAVPVRAAIADLVAEQPDVPRPLILRLAHDIAMAVAEPVIRGSPLLEEADLIWLVAKPPVPETLVAVARRPNLPEGPSDALAERADGPSVAALLANATARLREETLVAIADGCAAQKSWQAALVRRPGLSEAVLRRLSGLLAEEALRSLLARPDIDKEALGAAPGAAAPAAASGAMDEASFVAAARRGGVSDCARILAALCGLPAGVVLRALERREAPAIVSLCWKAGLSPSTAVFAQMRLAGSKAEELLIQPGGIWAMDKDLMRRHVERLLATA</sequence>
<keyword evidence="2" id="KW-1185">Reference proteome</keyword>